<dbReference type="Proteomes" id="UP000886700">
    <property type="component" value="Unplaced"/>
</dbReference>
<sequence length="231" mass="25433">MFMGLTMSWSSVLKGLLAVCIFTHLSVSSVESYSCKNEECYNNRCNPIPRTCESSKGCFHLEQKFEAPKGTISGGFASQPASLRLEKKGCSKDECTELAFSATMGNRQMFRYEQRCCYSEQCNNESKRVPPPSSQPNGVECPACYSNNGTCNTVSLKCTGAETECIEVIGRDFISRSVIQGMGCATETACSLRNMTVMEHVKIDTYCFSSSPPLRPISSVLTSLFLMRALL</sequence>
<dbReference type="PANTHER" id="PTHR20914:SF8">
    <property type="entry name" value="GENE 12253-RELATED"/>
    <property type="match status" value="1"/>
</dbReference>
<comment type="subcellular location">
    <subcellularLocation>
        <location evidence="1">Secreted</location>
    </subcellularLocation>
</comment>
<evidence type="ECO:0000256" key="1">
    <source>
        <dbReference type="ARBA" id="ARBA00004613"/>
    </source>
</evidence>
<accession>A0A3Q0CLE1</accession>
<keyword evidence="2" id="KW-0964">Secreted</keyword>
<evidence type="ECO:0000256" key="4">
    <source>
        <dbReference type="SAM" id="SignalP"/>
    </source>
</evidence>
<dbReference type="OrthoDB" id="9907178at2759"/>
<gene>
    <name evidence="6" type="primary">LOC101835401</name>
</gene>
<dbReference type="AlphaFoldDB" id="A0A3Q0CLE1"/>
<dbReference type="PANTHER" id="PTHR20914">
    <property type="entry name" value="LY6/PLAUR DOMAIN-CONTAINING PROTEIN 8"/>
    <property type="match status" value="1"/>
</dbReference>
<dbReference type="SUPFAM" id="SSF57302">
    <property type="entry name" value="Snake toxin-like"/>
    <property type="match status" value="1"/>
</dbReference>
<dbReference type="CDD" id="cd23572">
    <property type="entry name" value="TFP_LU_ECD_PINLYP_rpt2"/>
    <property type="match status" value="1"/>
</dbReference>
<evidence type="ECO:0000256" key="3">
    <source>
        <dbReference type="ARBA" id="ARBA00022729"/>
    </source>
</evidence>
<proteinExistence type="predicted"/>
<keyword evidence="5" id="KW-1185">Reference proteome</keyword>
<evidence type="ECO:0000313" key="6">
    <source>
        <dbReference type="RefSeq" id="XP_021081521.1"/>
    </source>
</evidence>
<dbReference type="GO" id="GO:0005576">
    <property type="term" value="C:extracellular region"/>
    <property type="evidence" value="ECO:0007669"/>
    <property type="project" value="UniProtKB-SubCell"/>
</dbReference>
<feature type="signal peptide" evidence="4">
    <location>
        <begin position="1"/>
        <end position="32"/>
    </location>
</feature>
<protein>
    <submittedName>
        <fullName evidence="6">Protein RoBo-1 isoform X1</fullName>
    </submittedName>
</protein>
<evidence type="ECO:0000256" key="2">
    <source>
        <dbReference type="ARBA" id="ARBA00022525"/>
    </source>
</evidence>
<dbReference type="GeneID" id="101835401"/>
<evidence type="ECO:0000313" key="5">
    <source>
        <dbReference type="Proteomes" id="UP000886700"/>
    </source>
</evidence>
<dbReference type="Gene3D" id="2.10.60.10">
    <property type="entry name" value="CD59"/>
    <property type="match status" value="1"/>
</dbReference>
<keyword evidence="3 4" id="KW-0732">Signal</keyword>
<dbReference type="InterPro" id="IPR045860">
    <property type="entry name" value="Snake_toxin-like_sf"/>
</dbReference>
<organism evidence="5 6">
    <name type="scientific">Mesocricetus auratus</name>
    <name type="common">Golden hamster</name>
    <dbReference type="NCBI Taxonomy" id="10036"/>
    <lineage>
        <taxon>Eukaryota</taxon>
        <taxon>Metazoa</taxon>
        <taxon>Chordata</taxon>
        <taxon>Craniata</taxon>
        <taxon>Vertebrata</taxon>
        <taxon>Euteleostomi</taxon>
        <taxon>Mammalia</taxon>
        <taxon>Eutheria</taxon>
        <taxon>Euarchontoglires</taxon>
        <taxon>Glires</taxon>
        <taxon>Rodentia</taxon>
        <taxon>Myomorpha</taxon>
        <taxon>Muroidea</taxon>
        <taxon>Cricetidae</taxon>
        <taxon>Cricetinae</taxon>
        <taxon>Mesocricetus</taxon>
    </lineage>
</organism>
<name>A0A3Q0CLE1_MESAU</name>
<feature type="chain" id="PRO_5018030365" evidence="4">
    <location>
        <begin position="33"/>
        <end position="231"/>
    </location>
</feature>
<reference evidence="6" key="1">
    <citation type="submission" date="2025-08" db="UniProtKB">
        <authorList>
            <consortium name="RefSeq"/>
        </authorList>
    </citation>
    <scope>IDENTIFICATION</scope>
    <source>
        <tissue evidence="6">Liver</tissue>
    </source>
</reference>
<dbReference type="RefSeq" id="XP_021081521.1">
    <property type="nucleotide sequence ID" value="XM_021225862.2"/>
</dbReference>
<dbReference type="InterPro" id="IPR050918">
    <property type="entry name" value="CNF-like_PLA2_Inhibitor"/>
</dbReference>